<dbReference type="PANTHER" id="PTHR34978">
    <property type="entry name" value="POSSIBLE SENSOR-TRANSDUCER PROTEIN BLAR"/>
    <property type="match status" value="1"/>
</dbReference>
<accession>A0A841JLZ2</accession>
<sequence>MEHATGILSTFSAALAGSLVTAIWEGTVLAASIALCLHLVKGIPAAVRSALWTAVLLFVVLLHFVPFFGIRSAEAQLGAAKTLHVDLRWSMAIVALWAVFSLVRAAQLVHSAIGLHRIAKRAIPVAASPECAVLLRTRLRSARLCVSADVDRPSVIGFFAPRVLIPLALYEKLPASELEQIVMHEMEHLRRGDDWTNLLQKLSVVLFPLNPVLLFVDRRLCAERELACDDRVLHLTRARKAYATCLVNLAEHSMLRRSASLVLGAWERQSELGRRVRRILRGPESVMGRRQMRLVTSALLLGMMTGAFTLAREPQLISFAPRPALPMEASIMPAARYVPASFRTTMPALKMVDTVFHLPAASPDKQPVKPAIAPKPRLRKAVRTIPANRITLADISERRALSSRMPQRAAVLVLTDWTGVPLPPRLGLVVSDDIYSYAAVPTPNGWLIVQL</sequence>
<feature type="domain" description="Peptidase M56" evidence="2">
    <location>
        <begin position="90"/>
        <end position="277"/>
    </location>
</feature>
<dbReference type="InterPro" id="IPR008756">
    <property type="entry name" value="Peptidase_M56"/>
</dbReference>
<keyword evidence="1" id="KW-0812">Transmembrane</keyword>
<comment type="caution">
    <text evidence="3">The sequence shown here is derived from an EMBL/GenBank/DDBJ whole genome shotgun (WGS) entry which is preliminary data.</text>
</comment>
<protein>
    <submittedName>
        <fullName evidence="3">Beta-lactamase regulating signal transducer with metallopeptidase domain</fullName>
    </submittedName>
</protein>
<dbReference type="RefSeq" id="WP_050057609.1">
    <property type="nucleotide sequence ID" value="NZ_JACHEK010000001.1"/>
</dbReference>
<dbReference type="PANTHER" id="PTHR34978:SF3">
    <property type="entry name" value="SLR0241 PROTEIN"/>
    <property type="match status" value="1"/>
</dbReference>
<evidence type="ECO:0000259" key="2">
    <source>
        <dbReference type="Pfam" id="PF05569"/>
    </source>
</evidence>
<dbReference type="Proteomes" id="UP000538666">
    <property type="component" value="Unassembled WGS sequence"/>
</dbReference>
<keyword evidence="4" id="KW-1185">Reference proteome</keyword>
<evidence type="ECO:0000313" key="4">
    <source>
        <dbReference type="Proteomes" id="UP000538666"/>
    </source>
</evidence>
<feature type="transmembrane region" description="Helical" evidence="1">
    <location>
        <begin position="294"/>
        <end position="311"/>
    </location>
</feature>
<reference evidence="3 4" key="1">
    <citation type="submission" date="2020-08" db="EMBL/GenBank/DDBJ databases">
        <title>Genomic Encyclopedia of Type Strains, Phase IV (KMG-IV): sequencing the most valuable type-strain genomes for metagenomic binning, comparative biology and taxonomic classification.</title>
        <authorList>
            <person name="Goeker M."/>
        </authorList>
    </citation>
    <scope>NUCLEOTIDE SEQUENCE [LARGE SCALE GENOMIC DNA]</scope>
    <source>
        <strain evidence="3 4">DSM 103733</strain>
    </source>
</reference>
<name>A0A841JLZ2_9BACT</name>
<dbReference type="CDD" id="cd07341">
    <property type="entry name" value="M56_BlaR1_MecR1_like"/>
    <property type="match status" value="1"/>
</dbReference>
<keyword evidence="1" id="KW-0472">Membrane</keyword>
<dbReference type="OrthoDB" id="118164at2"/>
<evidence type="ECO:0000256" key="1">
    <source>
        <dbReference type="SAM" id="Phobius"/>
    </source>
</evidence>
<feature type="transmembrane region" description="Helical" evidence="1">
    <location>
        <begin position="12"/>
        <end position="37"/>
    </location>
</feature>
<dbReference type="AlphaFoldDB" id="A0A841JLZ2"/>
<proteinExistence type="predicted"/>
<evidence type="ECO:0000313" key="3">
    <source>
        <dbReference type="EMBL" id="MBB6142366.1"/>
    </source>
</evidence>
<organism evidence="3 4">
    <name type="scientific">Silvibacterium bohemicum</name>
    <dbReference type="NCBI Taxonomy" id="1577686"/>
    <lineage>
        <taxon>Bacteria</taxon>
        <taxon>Pseudomonadati</taxon>
        <taxon>Acidobacteriota</taxon>
        <taxon>Terriglobia</taxon>
        <taxon>Terriglobales</taxon>
        <taxon>Acidobacteriaceae</taxon>
        <taxon>Silvibacterium</taxon>
    </lineage>
</organism>
<dbReference type="InterPro" id="IPR052173">
    <property type="entry name" value="Beta-lactam_resp_regulator"/>
</dbReference>
<keyword evidence="1" id="KW-1133">Transmembrane helix</keyword>
<gene>
    <name evidence="3" type="ORF">HNQ77_000304</name>
</gene>
<dbReference type="EMBL" id="JACHEK010000001">
    <property type="protein sequence ID" value="MBB6142366.1"/>
    <property type="molecule type" value="Genomic_DNA"/>
</dbReference>
<feature type="transmembrane region" description="Helical" evidence="1">
    <location>
        <begin position="89"/>
        <end position="113"/>
    </location>
</feature>
<feature type="transmembrane region" description="Helical" evidence="1">
    <location>
        <begin position="49"/>
        <end position="69"/>
    </location>
</feature>
<dbReference type="Pfam" id="PF05569">
    <property type="entry name" value="Peptidase_M56"/>
    <property type="match status" value="1"/>
</dbReference>